<dbReference type="EMBL" id="JAGVSJ010000001">
    <property type="protein sequence ID" value="MBX8630915.1"/>
    <property type="molecule type" value="Genomic_DNA"/>
</dbReference>
<dbReference type="Gene3D" id="3.10.180.10">
    <property type="entry name" value="2,3-Dihydroxybiphenyl 1,2-Dioxygenase, domain 1"/>
    <property type="match status" value="1"/>
</dbReference>
<dbReference type="PANTHER" id="PTHR21366">
    <property type="entry name" value="GLYOXALASE FAMILY PROTEIN"/>
    <property type="match status" value="1"/>
</dbReference>
<gene>
    <name evidence="2" type="ORF">J9259_00095</name>
    <name evidence="3" type="ORF">KIY12_00110</name>
</gene>
<sequence length="132" mass="14976">MKFRFAYTGIRVTDLERSLKFYRDGLGLRECGRGKMSHGGVFVELSDDNTEQKLELNWYPPDSAFNVPFQPGDGLDHLAFEVEDVDEAFKMLISSFGAKPAIEPWTDEPGNERSRIGFVTDPDGNWIELIRG</sequence>
<dbReference type="AlphaFoldDB" id="A0A8J7YQ59"/>
<dbReference type="Proteomes" id="UP000716004">
    <property type="component" value="Unassembled WGS sequence"/>
</dbReference>
<comment type="caution">
    <text evidence="3">The sequence shown here is derived from an EMBL/GenBank/DDBJ whole genome shotgun (WGS) entry which is preliminary data.</text>
</comment>
<name>A0A8J7YQ59_9ARCH</name>
<dbReference type="Pfam" id="PF00903">
    <property type="entry name" value="Glyoxalase"/>
    <property type="match status" value="1"/>
</dbReference>
<evidence type="ECO:0000259" key="1">
    <source>
        <dbReference type="PROSITE" id="PS51819"/>
    </source>
</evidence>
<organism evidence="3 4">
    <name type="scientific">Candidatus Sysuiplasma superficiale</name>
    <dbReference type="NCBI Taxonomy" id="2823368"/>
    <lineage>
        <taxon>Archaea</taxon>
        <taxon>Methanobacteriati</taxon>
        <taxon>Thermoplasmatota</taxon>
        <taxon>Thermoplasmata</taxon>
        <taxon>Candidatus Sysuiplasmatales</taxon>
        <taxon>Candidatus Sysuiplasmataceae</taxon>
        <taxon>Candidatus Sysuiplasma</taxon>
    </lineage>
</organism>
<dbReference type="PROSITE" id="PS51819">
    <property type="entry name" value="VOC"/>
    <property type="match status" value="1"/>
</dbReference>
<dbReference type="InterPro" id="IPR050383">
    <property type="entry name" value="GlyoxalaseI/FosfomycinResist"/>
</dbReference>
<accession>A0A8J7YQ59</accession>
<evidence type="ECO:0000313" key="2">
    <source>
        <dbReference type="EMBL" id="MBX8630915.1"/>
    </source>
</evidence>
<evidence type="ECO:0000313" key="3">
    <source>
        <dbReference type="EMBL" id="MBX8643126.1"/>
    </source>
</evidence>
<feature type="domain" description="VOC" evidence="1">
    <location>
        <begin position="4"/>
        <end position="132"/>
    </location>
</feature>
<reference evidence="3" key="1">
    <citation type="submission" date="2021-05" db="EMBL/GenBank/DDBJ databases">
        <title>Genomic insights into ecological role and evolution of a novel Thermoplasmata order Candidatus Sysuiplasmatales.</title>
        <authorList>
            <person name="Yuan Y."/>
        </authorList>
    </citation>
    <scope>NUCLEOTIDE SEQUENCE</scope>
    <source>
        <strain evidence="3">TUT19-bin139</strain>
        <strain evidence="2">YP2-bin.285</strain>
    </source>
</reference>
<dbReference type="CDD" id="cd06587">
    <property type="entry name" value="VOC"/>
    <property type="match status" value="1"/>
</dbReference>
<dbReference type="EMBL" id="JAHEAC010000001">
    <property type="protein sequence ID" value="MBX8643126.1"/>
    <property type="molecule type" value="Genomic_DNA"/>
</dbReference>
<proteinExistence type="predicted"/>
<dbReference type="InterPro" id="IPR004360">
    <property type="entry name" value="Glyas_Fos-R_dOase_dom"/>
</dbReference>
<dbReference type="InterPro" id="IPR029068">
    <property type="entry name" value="Glyas_Bleomycin-R_OHBP_Dase"/>
</dbReference>
<dbReference type="InterPro" id="IPR037523">
    <property type="entry name" value="VOC_core"/>
</dbReference>
<protein>
    <submittedName>
        <fullName evidence="3">VOC family protein</fullName>
    </submittedName>
</protein>
<dbReference type="Proteomes" id="UP000750197">
    <property type="component" value="Unassembled WGS sequence"/>
</dbReference>
<evidence type="ECO:0000313" key="4">
    <source>
        <dbReference type="Proteomes" id="UP000750197"/>
    </source>
</evidence>
<dbReference type="SUPFAM" id="SSF54593">
    <property type="entry name" value="Glyoxalase/Bleomycin resistance protein/Dihydroxybiphenyl dioxygenase"/>
    <property type="match status" value="1"/>
</dbReference>